<accession>A0ABD1ZE35</accession>
<gene>
    <name evidence="2" type="ORF">R1flu_017806</name>
</gene>
<evidence type="ECO:0000313" key="2">
    <source>
        <dbReference type="EMBL" id="KAL2649678.1"/>
    </source>
</evidence>
<sequence>MFSACLMATLVISPSSEEWDTFMSMTSQQLTFLFTSTPKQRVDTSSVESRWRTMRWLKFRPNVSHSMWPQRSSRVLKHTKNRDGLSTFILDAVNRYVRNHPQEVLIQSNSPFPPELARHDASKLKPGSGPDRPPRRNDTVYAH</sequence>
<proteinExistence type="predicted"/>
<reference evidence="2 3" key="1">
    <citation type="submission" date="2024-09" db="EMBL/GenBank/DDBJ databases">
        <title>Chromosome-scale assembly of Riccia fluitans.</title>
        <authorList>
            <person name="Paukszto L."/>
            <person name="Sawicki J."/>
            <person name="Karawczyk K."/>
            <person name="Piernik-Szablinska J."/>
            <person name="Szczecinska M."/>
            <person name="Mazdziarz M."/>
        </authorList>
    </citation>
    <scope>NUCLEOTIDE SEQUENCE [LARGE SCALE GENOMIC DNA]</scope>
    <source>
        <strain evidence="2">Rf_01</strain>
        <tissue evidence="2">Aerial parts of the thallus</tissue>
    </source>
</reference>
<keyword evidence="3" id="KW-1185">Reference proteome</keyword>
<protein>
    <submittedName>
        <fullName evidence="2">Uncharacterized protein</fullName>
    </submittedName>
</protein>
<organism evidence="2 3">
    <name type="scientific">Riccia fluitans</name>
    <dbReference type="NCBI Taxonomy" id="41844"/>
    <lineage>
        <taxon>Eukaryota</taxon>
        <taxon>Viridiplantae</taxon>
        <taxon>Streptophyta</taxon>
        <taxon>Embryophyta</taxon>
        <taxon>Marchantiophyta</taxon>
        <taxon>Marchantiopsida</taxon>
        <taxon>Marchantiidae</taxon>
        <taxon>Marchantiales</taxon>
        <taxon>Ricciaceae</taxon>
        <taxon>Riccia</taxon>
    </lineage>
</organism>
<dbReference type="AlphaFoldDB" id="A0ABD1ZE35"/>
<feature type="region of interest" description="Disordered" evidence="1">
    <location>
        <begin position="105"/>
        <end position="143"/>
    </location>
</feature>
<dbReference type="Proteomes" id="UP001605036">
    <property type="component" value="Unassembled WGS sequence"/>
</dbReference>
<comment type="caution">
    <text evidence="2">The sequence shown here is derived from an EMBL/GenBank/DDBJ whole genome shotgun (WGS) entry which is preliminary data.</text>
</comment>
<feature type="compositionally biased region" description="Basic and acidic residues" evidence="1">
    <location>
        <begin position="132"/>
        <end position="143"/>
    </location>
</feature>
<evidence type="ECO:0000256" key="1">
    <source>
        <dbReference type="SAM" id="MobiDB-lite"/>
    </source>
</evidence>
<dbReference type="EMBL" id="JBHFFA010000001">
    <property type="protein sequence ID" value="KAL2649678.1"/>
    <property type="molecule type" value="Genomic_DNA"/>
</dbReference>
<evidence type="ECO:0000313" key="3">
    <source>
        <dbReference type="Proteomes" id="UP001605036"/>
    </source>
</evidence>
<name>A0ABD1ZE35_9MARC</name>